<keyword evidence="4" id="KW-0804">Transcription</keyword>
<dbReference type="InterPro" id="IPR036388">
    <property type="entry name" value="WH-like_DNA-bd_sf"/>
</dbReference>
<comment type="caution">
    <text evidence="6">The sequence shown here is derived from an EMBL/GenBank/DDBJ whole genome shotgun (WGS) entry which is preliminary data.</text>
</comment>
<dbReference type="InterPro" id="IPR013325">
    <property type="entry name" value="RNA_pol_sigma_r2"/>
</dbReference>
<dbReference type="PROSITE" id="PS00622">
    <property type="entry name" value="HTH_LUXR_1"/>
    <property type="match status" value="1"/>
</dbReference>
<dbReference type="Gene3D" id="1.10.10.10">
    <property type="entry name" value="Winged helix-like DNA-binding domain superfamily/Winged helix DNA-binding domain"/>
    <property type="match status" value="1"/>
</dbReference>
<name>A0A5C6TVH2_9SPHN</name>
<organism evidence="6 7">
    <name type="scientific">Allosphingosinicella ginsenosidimutans</name>
    <dbReference type="NCBI Taxonomy" id="1176539"/>
    <lineage>
        <taxon>Bacteria</taxon>
        <taxon>Pseudomonadati</taxon>
        <taxon>Pseudomonadota</taxon>
        <taxon>Alphaproteobacteria</taxon>
        <taxon>Sphingomonadales</taxon>
        <taxon>Sphingomonadaceae</taxon>
        <taxon>Allosphingosinicella</taxon>
    </lineage>
</organism>
<dbReference type="NCBIfam" id="NF008888">
    <property type="entry name" value="PRK11922.1"/>
    <property type="match status" value="1"/>
</dbReference>
<keyword evidence="3" id="KW-0731">Sigma factor</keyword>
<evidence type="ECO:0000256" key="4">
    <source>
        <dbReference type="ARBA" id="ARBA00023163"/>
    </source>
</evidence>
<dbReference type="InterPro" id="IPR007627">
    <property type="entry name" value="RNA_pol_sigma70_r2"/>
</dbReference>
<dbReference type="AlphaFoldDB" id="A0A5C6TVH2"/>
<dbReference type="PANTHER" id="PTHR43133">
    <property type="entry name" value="RNA POLYMERASE ECF-TYPE SIGMA FACTO"/>
    <property type="match status" value="1"/>
</dbReference>
<dbReference type="GO" id="GO:0003677">
    <property type="term" value="F:DNA binding"/>
    <property type="evidence" value="ECO:0007669"/>
    <property type="project" value="InterPro"/>
</dbReference>
<dbReference type="Proteomes" id="UP000321249">
    <property type="component" value="Unassembled WGS sequence"/>
</dbReference>
<dbReference type="InterPro" id="IPR013249">
    <property type="entry name" value="RNA_pol_sigma70_r4_t2"/>
</dbReference>
<dbReference type="GO" id="GO:0016987">
    <property type="term" value="F:sigma factor activity"/>
    <property type="evidence" value="ECO:0007669"/>
    <property type="project" value="UniProtKB-KW"/>
</dbReference>
<comment type="similarity">
    <text evidence="1">Belongs to the sigma-70 factor family. ECF subfamily.</text>
</comment>
<gene>
    <name evidence="6" type="ORF">FRZ32_11510</name>
</gene>
<dbReference type="RefSeq" id="WP_147043632.1">
    <property type="nucleotide sequence ID" value="NZ_BAABIR010000001.1"/>
</dbReference>
<sequence length="231" mass="25457">MTALVQRDHESLDDMSLAALVAARDPHAVRLVTTRNNQRLFRAVFAILGNRAEAEDAVQSAYLKAFAAIGRFEGRSALSTWLTRIAINEALARQRALKRRRAHLDAAAVTVLDDYRETFMQGSIAGTAPDLAHARAELRQLLERAIAALPAPFRIVFVLREIEGQSVEEVADALDLNPATVKTRHLRARRRLREALAPDVKEALFGSFPFAGADCEALTARVLAAWAPEAR</sequence>
<evidence type="ECO:0000256" key="2">
    <source>
        <dbReference type="ARBA" id="ARBA00023015"/>
    </source>
</evidence>
<dbReference type="InterPro" id="IPR000792">
    <property type="entry name" value="Tscrpt_reg_LuxR_C"/>
</dbReference>
<evidence type="ECO:0000259" key="5">
    <source>
        <dbReference type="PROSITE" id="PS00622"/>
    </source>
</evidence>
<dbReference type="InterPro" id="IPR039425">
    <property type="entry name" value="RNA_pol_sigma-70-like"/>
</dbReference>
<dbReference type="OrthoDB" id="9803470at2"/>
<dbReference type="NCBIfam" id="TIGR02937">
    <property type="entry name" value="sigma70-ECF"/>
    <property type="match status" value="1"/>
</dbReference>
<feature type="domain" description="HTH luxR-type" evidence="5">
    <location>
        <begin position="164"/>
        <end position="191"/>
    </location>
</feature>
<evidence type="ECO:0000256" key="1">
    <source>
        <dbReference type="ARBA" id="ARBA00010641"/>
    </source>
</evidence>
<dbReference type="InterPro" id="IPR013324">
    <property type="entry name" value="RNA_pol_sigma_r3/r4-like"/>
</dbReference>
<dbReference type="PANTHER" id="PTHR43133:SF51">
    <property type="entry name" value="RNA POLYMERASE SIGMA FACTOR"/>
    <property type="match status" value="1"/>
</dbReference>
<dbReference type="SUPFAM" id="SSF88659">
    <property type="entry name" value="Sigma3 and sigma4 domains of RNA polymerase sigma factors"/>
    <property type="match status" value="1"/>
</dbReference>
<evidence type="ECO:0000256" key="3">
    <source>
        <dbReference type="ARBA" id="ARBA00023082"/>
    </source>
</evidence>
<dbReference type="EMBL" id="VOQQ01000001">
    <property type="protein sequence ID" value="TXC64226.1"/>
    <property type="molecule type" value="Genomic_DNA"/>
</dbReference>
<dbReference type="Pfam" id="PF08281">
    <property type="entry name" value="Sigma70_r4_2"/>
    <property type="match status" value="1"/>
</dbReference>
<accession>A0A5C6TVH2</accession>
<dbReference type="GO" id="GO:0006352">
    <property type="term" value="P:DNA-templated transcription initiation"/>
    <property type="evidence" value="ECO:0007669"/>
    <property type="project" value="InterPro"/>
</dbReference>
<evidence type="ECO:0000313" key="6">
    <source>
        <dbReference type="EMBL" id="TXC64226.1"/>
    </source>
</evidence>
<dbReference type="InterPro" id="IPR014284">
    <property type="entry name" value="RNA_pol_sigma-70_dom"/>
</dbReference>
<proteinExistence type="inferred from homology"/>
<protein>
    <submittedName>
        <fullName evidence="6">RNA polymerase sigma factor</fullName>
    </submittedName>
</protein>
<evidence type="ECO:0000313" key="7">
    <source>
        <dbReference type="Proteomes" id="UP000321249"/>
    </source>
</evidence>
<dbReference type="Gene3D" id="1.10.1740.10">
    <property type="match status" value="1"/>
</dbReference>
<dbReference type="Pfam" id="PF04542">
    <property type="entry name" value="Sigma70_r2"/>
    <property type="match status" value="1"/>
</dbReference>
<reference evidence="6 7" key="1">
    <citation type="journal article" date="2015" name="J. Microbiol.">
        <title>Sphingosinicella ginsenosidimutans sp. nov., with ginsenoside converting activity.</title>
        <authorList>
            <person name="Kim J.K."/>
            <person name="Kang M.S."/>
            <person name="Park S.C."/>
            <person name="Kim K.M."/>
            <person name="Choi K."/>
            <person name="Yoon M.H."/>
            <person name="Im W.T."/>
        </authorList>
    </citation>
    <scope>NUCLEOTIDE SEQUENCE [LARGE SCALE GENOMIC DNA]</scope>
    <source>
        <strain evidence="6 7">BS-11</strain>
    </source>
</reference>
<keyword evidence="2" id="KW-0805">Transcription regulation</keyword>
<keyword evidence="7" id="KW-1185">Reference proteome</keyword>
<dbReference type="SUPFAM" id="SSF88946">
    <property type="entry name" value="Sigma2 domain of RNA polymerase sigma factors"/>
    <property type="match status" value="1"/>
</dbReference>
<dbReference type="CDD" id="cd06171">
    <property type="entry name" value="Sigma70_r4"/>
    <property type="match status" value="1"/>
</dbReference>